<evidence type="ECO:0000313" key="3">
    <source>
        <dbReference type="Proteomes" id="UP000246058"/>
    </source>
</evidence>
<feature type="transmembrane region" description="Helical" evidence="1">
    <location>
        <begin position="40"/>
        <end position="58"/>
    </location>
</feature>
<accession>A0A2U8VTV6</accession>
<evidence type="ECO:0000313" key="2">
    <source>
        <dbReference type="EMBL" id="AWN37213.1"/>
    </source>
</evidence>
<dbReference type="EMBL" id="CP029551">
    <property type="protein sequence ID" value="AWN37213.1"/>
    <property type="molecule type" value="Genomic_DNA"/>
</dbReference>
<organism evidence="2 3">
    <name type="scientific">Methylobacterium radiodurans</name>
    <dbReference type="NCBI Taxonomy" id="2202828"/>
    <lineage>
        <taxon>Bacteria</taxon>
        <taxon>Pseudomonadati</taxon>
        <taxon>Pseudomonadota</taxon>
        <taxon>Alphaproteobacteria</taxon>
        <taxon>Hyphomicrobiales</taxon>
        <taxon>Methylobacteriaceae</taxon>
        <taxon>Methylobacterium</taxon>
    </lineage>
</organism>
<evidence type="ECO:0000256" key="1">
    <source>
        <dbReference type="SAM" id="Phobius"/>
    </source>
</evidence>
<dbReference type="AlphaFoldDB" id="A0A2U8VTV6"/>
<dbReference type="KEGG" id="meti:DK427_16995"/>
<keyword evidence="3" id="KW-1185">Reference proteome</keyword>
<gene>
    <name evidence="2" type="ORF">DK427_16995</name>
</gene>
<sequence>MLNLSAPRALTFLFSLVLVGLAVASLYMRIPTIGPTVVKFRTWLFVGAYVVLALGVVTKSL</sequence>
<dbReference type="Proteomes" id="UP000246058">
    <property type="component" value="Chromosome"/>
</dbReference>
<dbReference type="RefSeq" id="WP_109952292.1">
    <property type="nucleotide sequence ID" value="NZ_CP029551.1"/>
</dbReference>
<name>A0A2U8VTV6_9HYPH</name>
<keyword evidence="1" id="KW-1133">Transmembrane helix</keyword>
<keyword evidence="1" id="KW-0812">Transmembrane</keyword>
<proteinExistence type="predicted"/>
<keyword evidence="1" id="KW-0472">Membrane</keyword>
<reference evidence="2 3" key="1">
    <citation type="submission" date="2018-05" db="EMBL/GenBank/DDBJ databases">
        <title>Complete Genome Sequence of Methylobacterium sp. 17Sr1-43.</title>
        <authorList>
            <person name="Srinivasan S."/>
        </authorList>
    </citation>
    <scope>NUCLEOTIDE SEQUENCE [LARGE SCALE GENOMIC DNA]</scope>
    <source>
        <strain evidence="2 3">17Sr1-43</strain>
    </source>
</reference>
<protein>
    <submittedName>
        <fullName evidence="2">Uncharacterized protein</fullName>
    </submittedName>
</protein>